<dbReference type="EMBL" id="NCVQ01000006">
    <property type="protein sequence ID" value="PWZ23677.1"/>
    <property type="molecule type" value="Genomic_DNA"/>
</dbReference>
<sequence length="283" mass="31713">MEAEGQGFTNGHATWTSAMSSFMLSYLTNVVSSGERTSSGFKKVHYNSCAKAINEKFQTALNGEQIKNHLKTWSRRFAKINRIRKVSGTGWDEDSFTITLDEEHYNGYVKDHKNDADCLNKPLEHFAEMQTIFGNTMATGKFAKDSSAALGEDDEVQNEEVMAHAFTKRMSSCDDNATTSSTSKTRKKAKKRDSEEEGLIAAFRSVGDTLSNAIEKVATGDTDVPDDLFDSLINLPGFEQNHISLYFNYLVAHPHIARAFNKLPFDHKLIWARNFISEKFPGV</sequence>
<dbReference type="PANTHER" id="PTHR47865:SF1">
    <property type="entry name" value="OS08G0106700 PROTEIN"/>
    <property type="match status" value="1"/>
</dbReference>
<dbReference type="InterPro" id="IPR024752">
    <property type="entry name" value="Myb/SANT-like_dom"/>
</dbReference>
<feature type="region of interest" description="Disordered" evidence="1">
    <location>
        <begin position="172"/>
        <end position="193"/>
    </location>
</feature>
<evidence type="ECO:0000313" key="4">
    <source>
        <dbReference type="Proteomes" id="UP000251960"/>
    </source>
</evidence>
<protein>
    <recommendedName>
        <fullName evidence="2">Myb/SANT-like domain-containing protein</fullName>
    </recommendedName>
</protein>
<name>A0A3L6ERS6_MAIZE</name>
<dbReference type="AlphaFoldDB" id="A0A3L6ERS6"/>
<evidence type="ECO:0000313" key="3">
    <source>
        <dbReference type="EMBL" id="PWZ23677.1"/>
    </source>
</evidence>
<gene>
    <name evidence="3" type="ORF">Zm00014a_010778</name>
</gene>
<comment type="caution">
    <text evidence="3">The sequence shown here is derived from an EMBL/GenBank/DDBJ whole genome shotgun (WGS) entry which is preliminary data.</text>
</comment>
<proteinExistence type="predicted"/>
<accession>A0A3L6ERS6</accession>
<feature type="domain" description="Myb/SANT-like" evidence="2">
    <location>
        <begin position="14"/>
        <end position="106"/>
    </location>
</feature>
<organism evidence="3 4">
    <name type="scientific">Zea mays</name>
    <name type="common">Maize</name>
    <dbReference type="NCBI Taxonomy" id="4577"/>
    <lineage>
        <taxon>Eukaryota</taxon>
        <taxon>Viridiplantae</taxon>
        <taxon>Streptophyta</taxon>
        <taxon>Embryophyta</taxon>
        <taxon>Tracheophyta</taxon>
        <taxon>Spermatophyta</taxon>
        <taxon>Magnoliopsida</taxon>
        <taxon>Liliopsida</taxon>
        <taxon>Poales</taxon>
        <taxon>Poaceae</taxon>
        <taxon>PACMAD clade</taxon>
        <taxon>Panicoideae</taxon>
        <taxon>Andropogonodae</taxon>
        <taxon>Andropogoneae</taxon>
        <taxon>Tripsacinae</taxon>
        <taxon>Zea</taxon>
    </lineage>
</organism>
<dbReference type="Pfam" id="PF12776">
    <property type="entry name" value="Myb_DNA-bind_3"/>
    <property type="match status" value="1"/>
</dbReference>
<reference evidence="3 4" key="1">
    <citation type="journal article" date="2018" name="Nat. Genet.">
        <title>Extensive intraspecific gene order and gene structural variations between Mo17 and other maize genomes.</title>
        <authorList>
            <person name="Sun S."/>
            <person name="Zhou Y."/>
            <person name="Chen J."/>
            <person name="Shi J."/>
            <person name="Zhao H."/>
            <person name="Zhao H."/>
            <person name="Song W."/>
            <person name="Zhang M."/>
            <person name="Cui Y."/>
            <person name="Dong X."/>
            <person name="Liu H."/>
            <person name="Ma X."/>
            <person name="Jiao Y."/>
            <person name="Wang B."/>
            <person name="Wei X."/>
            <person name="Stein J.C."/>
            <person name="Glaubitz J.C."/>
            <person name="Lu F."/>
            <person name="Yu G."/>
            <person name="Liang C."/>
            <person name="Fengler K."/>
            <person name="Li B."/>
            <person name="Rafalski A."/>
            <person name="Schnable P.S."/>
            <person name="Ware D.H."/>
            <person name="Buckler E.S."/>
            <person name="Lai J."/>
        </authorList>
    </citation>
    <scope>NUCLEOTIDE SEQUENCE [LARGE SCALE GENOMIC DNA]</scope>
    <source>
        <strain evidence="4">cv. Missouri 17</strain>
        <tissue evidence="3">Seedling</tissue>
    </source>
</reference>
<dbReference type="OMA" id="WARNFIS"/>
<evidence type="ECO:0000256" key="1">
    <source>
        <dbReference type="SAM" id="MobiDB-lite"/>
    </source>
</evidence>
<dbReference type="PANTHER" id="PTHR47865">
    <property type="entry name" value="OS05G0580550 PROTEIN"/>
    <property type="match status" value="1"/>
</dbReference>
<dbReference type="Proteomes" id="UP000251960">
    <property type="component" value="Chromosome 5"/>
</dbReference>
<evidence type="ECO:0000259" key="2">
    <source>
        <dbReference type="Pfam" id="PF12776"/>
    </source>
</evidence>